<evidence type="ECO:0000256" key="5">
    <source>
        <dbReference type="ARBA" id="ARBA00023014"/>
    </source>
</evidence>
<comment type="caution">
    <text evidence="7">The sequence shown here is derived from an EMBL/GenBank/DDBJ whole genome shotgun (WGS) entry which is preliminary data.</text>
</comment>
<proteinExistence type="predicted"/>
<dbReference type="PROSITE" id="PS51296">
    <property type="entry name" value="RIESKE"/>
    <property type="match status" value="1"/>
</dbReference>
<dbReference type="PANTHER" id="PTHR21266:SF60">
    <property type="entry name" value="3-KETOSTEROID-9-ALPHA-MONOOXYGENASE, OXYGENASE COMPONENT"/>
    <property type="match status" value="1"/>
</dbReference>
<evidence type="ECO:0000256" key="3">
    <source>
        <dbReference type="ARBA" id="ARBA00023002"/>
    </source>
</evidence>
<dbReference type="EC" id="1.14.13.82" evidence="7"/>
<dbReference type="Gene3D" id="2.102.10.10">
    <property type="entry name" value="Rieske [2Fe-2S] iron-sulphur domain"/>
    <property type="match status" value="1"/>
</dbReference>
<keyword evidence="3 7" id="KW-0560">Oxidoreductase</keyword>
<dbReference type="EMBL" id="JAUSRO010000006">
    <property type="protein sequence ID" value="MDP9900029.1"/>
    <property type="molecule type" value="Genomic_DNA"/>
</dbReference>
<dbReference type="CDD" id="cd08878">
    <property type="entry name" value="RHO_alpha_C_DMO-like"/>
    <property type="match status" value="1"/>
</dbReference>
<dbReference type="SUPFAM" id="SSF55961">
    <property type="entry name" value="Bet v1-like"/>
    <property type="match status" value="1"/>
</dbReference>
<dbReference type="Pfam" id="PF19112">
    <property type="entry name" value="VanA_C"/>
    <property type="match status" value="1"/>
</dbReference>
<name>A0ABT9S6N4_9BURK</name>
<protein>
    <submittedName>
        <fullName evidence="7">Vanillate O-demethylase monooxygenase subunit</fullName>
        <ecNumber evidence="7">1.14.13.82</ecNumber>
    </submittedName>
</protein>
<keyword evidence="2" id="KW-0479">Metal-binding</keyword>
<organism evidence="7 8">
    <name type="scientific">Variovorax ginsengisoli</name>
    <dbReference type="NCBI Taxonomy" id="363844"/>
    <lineage>
        <taxon>Bacteria</taxon>
        <taxon>Pseudomonadati</taxon>
        <taxon>Pseudomonadota</taxon>
        <taxon>Betaproteobacteria</taxon>
        <taxon>Burkholderiales</taxon>
        <taxon>Comamonadaceae</taxon>
        <taxon>Variovorax</taxon>
    </lineage>
</organism>
<dbReference type="SUPFAM" id="SSF50022">
    <property type="entry name" value="ISP domain"/>
    <property type="match status" value="1"/>
</dbReference>
<evidence type="ECO:0000313" key="8">
    <source>
        <dbReference type="Proteomes" id="UP001226867"/>
    </source>
</evidence>
<dbReference type="Proteomes" id="UP001226867">
    <property type="component" value="Unassembled WGS sequence"/>
</dbReference>
<keyword evidence="7" id="KW-0503">Monooxygenase</keyword>
<evidence type="ECO:0000256" key="4">
    <source>
        <dbReference type="ARBA" id="ARBA00023004"/>
    </source>
</evidence>
<evidence type="ECO:0000256" key="1">
    <source>
        <dbReference type="ARBA" id="ARBA00022714"/>
    </source>
</evidence>
<dbReference type="InterPro" id="IPR044043">
    <property type="entry name" value="VanA_C_cat"/>
</dbReference>
<gene>
    <name evidence="7" type="ORF">J2W36_002280</name>
</gene>
<dbReference type="Pfam" id="PF00355">
    <property type="entry name" value="Rieske"/>
    <property type="match status" value="1"/>
</dbReference>
<feature type="domain" description="Rieske" evidence="6">
    <location>
        <begin position="9"/>
        <end position="110"/>
    </location>
</feature>
<accession>A0ABT9S6N4</accession>
<keyword evidence="8" id="KW-1185">Reference proteome</keyword>
<dbReference type="Gene3D" id="3.90.380.10">
    <property type="entry name" value="Naphthalene 1,2-dioxygenase Alpha Subunit, Chain A, domain 1"/>
    <property type="match status" value="1"/>
</dbReference>
<sequence length="344" mass="38410">MNQYAREAWYPLAWSRDVGRNLITRRVLEDDLVVYRTEGGAVAALEDACPHRLAPLSIGRLLGDTVECGYHGLTFDCDGRCTHAPGMPRPPASARVRSFPTAESMGMVWVWMGDPLAADRAAVFHLPAYDDPAYSVIEGDALPVQASYLSLADNLCDPTHVAFVHPTTLASTGREETRVQHERQGNKVVTWRWVIDGPLIPVFQGLKDFGGNVDRWHYYHYHAPSIAVIDFGSARTGTGAPEGNREDCIQMYACHFITPVDERTCVQHWLVLKNSPADPAVDDRLRAGFRHAFDEDKRVLEAIQRNEDKPREWQRVRLALDASSMKMRGIVEEMAAGSTPASTR</sequence>
<dbReference type="InterPro" id="IPR036922">
    <property type="entry name" value="Rieske_2Fe-2S_sf"/>
</dbReference>
<reference evidence="7 8" key="1">
    <citation type="submission" date="2023-07" db="EMBL/GenBank/DDBJ databases">
        <title>Sorghum-associated microbial communities from plants grown in Nebraska, USA.</title>
        <authorList>
            <person name="Schachtman D."/>
        </authorList>
    </citation>
    <scope>NUCLEOTIDE SEQUENCE [LARGE SCALE GENOMIC DNA]</scope>
    <source>
        <strain evidence="7 8">DS1607</strain>
    </source>
</reference>
<dbReference type="GO" id="GO:0018489">
    <property type="term" value="F:vanillate monooxygenase activity"/>
    <property type="evidence" value="ECO:0007669"/>
    <property type="project" value="UniProtKB-EC"/>
</dbReference>
<evidence type="ECO:0000313" key="7">
    <source>
        <dbReference type="EMBL" id="MDP9900029.1"/>
    </source>
</evidence>
<dbReference type="InterPro" id="IPR050584">
    <property type="entry name" value="Cholesterol_7-desaturase"/>
</dbReference>
<keyword evidence="5" id="KW-0411">Iron-sulfur</keyword>
<evidence type="ECO:0000259" key="6">
    <source>
        <dbReference type="PROSITE" id="PS51296"/>
    </source>
</evidence>
<keyword evidence="4" id="KW-0408">Iron</keyword>
<dbReference type="RefSeq" id="WP_307689836.1">
    <property type="nucleotide sequence ID" value="NZ_JAUSRO010000006.1"/>
</dbReference>
<dbReference type="PANTHER" id="PTHR21266">
    <property type="entry name" value="IRON-SULFUR DOMAIN CONTAINING PROTEIN"/>
    <property type="match status" value="1"/>
</dbReference>
<evidence type="ECO:0000256" key="2">
    <source>
        <dbReference type="ARBA" id="ARBA00022723"/>
    </source>
</evidence>
<keyword evidence="1" id="KW-0001">2Fe-2S</keyword>
<dbReference type="InterPro" id="IPR017941">
    <property type="entry name" value="Rieske_2Fe-2S"/>
</dbReference>